<evidence type="ECO:0000313" key="10">
    <source>
        <dbReference type="EMBL" id="SFW60473.1"/>
    </source>
</evidence>
<evidence type="ECO:0000256" key="5">
    <source>
        <dbReference type="ARBA" id="ARBA00022729"/>
    </source>
</evidence>
<keyword evidence="11" id="KW-1185">Reference proteome</keyword>
<dbReference type="GO" id="GO:0008876">
    <property type="term" value="F:quinoprotein glucose dehydrogenase activity"/>
    <property type="evidence" value="ECO:0007669"/>
    <property type="project" value="TreeGrafter"/>
</dbReference>
<evidence type="ECO:0000259" key="9">
    <source>
        <dbReference type="PROSITE" id="PS51007"/>
    </source>
</evidence>
<evidence type="ECO:0000256" key="6">
    <source>
        <dbReference type="ARBA" id="ARBA00023002"/>
    </source>
</evidence>
<comment type="similarity">
    <text evidence="2">Belongs to the bacterial PQQ dehydrogenase family.</text>
</comment>
<dbReference type="PROSITE" id="PS51007">
    <property type="entry name" value="CYTC"/>
    <property type="match status" value="1"/>
</dbReference>
<dbReference type="STRING" id="1150368.SAMN02927921_02633"/>
<evidence type="ECO:0000256" key="3">
    <source>
        <dbReference type="ARBA" id="ARBA00022617"/>
    </source>
</evidence>
<dbReference type="OrthoDB" id="9794322at2"/>
<feature type="non-terminal residue" evidence="10">
    <location>
        <position position="1"/>
    </location>
</feature>
<dbReference type="GO" id="GO:0046872">
    <property type="term" value="F:metal ion binding"/>
    <property type="evidence" value="ECO:0007669"/>
    <property type="project" value="UniProtKB-KW"/>
</dbReference>
<comment type="cofactor">
    <cofactor evidence="1">
        <name>pyrroloquinoline quinone</name>
        <dbReference type="ChEBI" id="CHEBI:58442"/>
    </cofactor>
</comment>
<gene>
    <name evidence="10" type="ORF">SAMN02927921_02633</name>
</gene>
<dbReference type="SUPFAM" id="SSF46626">
    <property type="entry name" value="Cytochrome c"/>
    <property type="match status" value="1"/>
</dbReference>
<sequence length="456" mass="50710">DENRGTVYFGTGSPSSDFYGGNREGENLYANCIMALDAATGTRKWHYQTIMHDLWDRDISCPPNLTTITVAGRKTDVVVQATKDGLVYVLDRDTGEPVFPVEERPVPVKGLPGEHPWPVQKYPVKPKPFVRQVITEEELTDISESAHQAVKAEFDTLESRHKFLPPSEKGTLLIGYSGGAEWGGNAIDDEGILYVNANEEPWVVKMIDANRFDHKKGISEGEKHYLKNCAMCHGADRKGGAQFPELLQLKERMKKEQFLKLVRSGSGRMPAFPHVSETEVRQLLAYIWGEKETLSVEEAEHLAQDRQQQDTVFGFRPRYLVASWKQFKDPEGYPGIKPPWGTLTAINLHTGDHLWQVPLGTYPELRERSIATTGTDNYGGPVVTAGGLVFIAATKDSKIRAFDSSDGKILWEYELPEAGFATPVTYTAKGKQYMVIAAGGGRRTPSGGKYIAFSLD</sequence>
<evidence type="ECO:0000313" key="11">
    <source>
        <dbReference type="Proteomes" id="UP000182248"/>
    </source>
</evidence>
<proteinExistence type="inferred from homology"/>
<evidence type="ECO:0000256" key="2">
    <source>
        <dbReference type="ARBA" id="ARBA00008156"/>
    </source>
</evidence>
<dbReference type="InterPro" id="IPR002372">
    <property type="entry name" value="PQQ_rpt_dom"/>
</dbReference>
<keyword evidence="4 8" id="KW-0479">Metal-binding</keyword>
<reference evidence="10 11" key="1">
    <citation type="submission" date="2016-11" db="EMBL/GenBank/DDBJ databases">
        <authorList>
            <person name="Jaros S."/>
            <person name="Januszkiewicz K."/>
            <person name="Wedrychowicz H."/>
        </authorList>
    </citation>
    <scope>NUCLEOTIDE SEQUENCE [LARGE SCALE GENOMIC DNA]</scope>
    <source>
        <strain evidence="10 11">CGMCC 1.12145</strain>
    </source>
</reference>
<keyword evidence="3 8" id="KW-0349">Heme</keyword>
<evidence type="ECO:0000256" key="8">
    <source>
        <dbReference type="PROSITE-ProRule" id="PRU00433"/>
    </source>
</evidence>
<dbReference type="Pfam" id="PF13442">
    <property type="entry name" value="Cytochrome_CBB3"/>
    <property type="match status" value="1"/>
</dbReference>
<dbReference type="AlphaFoldDB" id="A0A1K1QLE9"/>
<dbReference type="InterPro" id="IPR011047">
    <property type="entry name" value="Quinoprotein_ADH-like_sf"/>
</dbReference>
<dbReference type="GO" id="GO:0020037">
    <property type="term" value="F:heme binding"/>
    <property type="evidence" value="ECO:0007669"/>
    <property type="project" value="InterPro"/>
</dbReference>
<evidence type="ECO:0000256" key="1">
    <source>
        <dbReference type="ARBA" id="ARBA00001931"/>
    </source>
</evidence>
<keyword evidence="5" id="KW-0732">Signal</keyword>
<keyword evidence="6" id="KW-0560">Oxidoreductase</keyword>
<accession>A0A1K1QLE9</accession>
<dbReference type="PANTHER" id="PTHR32303:SF4">
    <property type="entry name" value="QUINOPROTEIN GLUCOSE DEHYDROGENASE"/>
    <property type="match status" value="1"/>
</dbReference>
<keyword evidence="7 8" id="KW-0408">Iron</keyword>
<dbReference type="GO" id="GO:0009055">
    <property type="term" value="F:electron transfer activity"/>
    <property type="evidence" value="ECO:0007669"/>
    <property type="project" value="InterPro"/>
</dbReference>
<organism evidence="10 11">
    <name type="scientific">Sinomicrobium oceani</name>
    <dbReference type="NCBI Taxonomy" id="1150368"/>
    <lineage>
        <taxon>Bacteria</taxon>
        <taxon>Pseudomonadati</taxon>
        <taxon>Bacteroidota</taxon>
        <taxon>Flavobacteriia</taxon>
        <taxon>Flavobacteriales</taxon>
        <taxon>Flavobacteriaceae</taxon>
        <taxon>Sinomicrobium</taxon>
    </lineage>
</organism>
<dbReference type="EMBL" id="FPJE01000014">
    <property type="protein sequence ID" value="SFW60473.1"/>
    <property type="molecule type" value="Genomic_DNA"/>
</dbReference>
<evidence type="ECO:0000256" key="7">
    <source>
        <dbReference type="ARBA" id="ARBA00023004"/>
    </source>
</evidence>
<dbReference type="InterPro" id="IPR036909">
    <property type="entry name" value="Cyt_c-like_dom_sf"/>
</dbReference>
<dbReference type="Pfam" id="PF01011">
    <property type="entry name" value="PQQ"/>
    <property type="match status" value="2"/>
</dbReference>
<dbReference type="SMART" id="SM00564">
    <property type="entry name" value="PQQ"/>
    <property type="match status" value="4"/>
</dbReference>
<dbReference type="RefSeq" id="WP_139276190.1">
    <property type="nucleotide sequence ID" value="NZ_FPJE01000014.1"/>
</dbReference>
<dbReference type="PANTHER" id="PTHR32303">
    <property type="entry name" value="QUINOPROTEIN ALCOHOL DEHYDROGENASE (CYTOCHROME C)"/>
    <property type="match status" value="1"/>
</dbReference>
<dbReference type="InterPro" id="IPR009056">
    <property type="entry name" value="Cyt_c-like_dom"/>
</dbReference>
<protein>
    <submittedName>
        <fullName evidence="10">PQQ-like domain-containing protein</fullName>
    </submittedName>
</protein>
<dbReference type="SUPFAM" id="SSF50998">
    <property type="entry name" value="Quinoprotein alcohol dehydrogenase-like"/>
    <property type="match status" value="1"/>
</dbReference>
<name>A0A1K1QLE9_9FLAO</name>
<dbReference type="Gene3D" id="2.140.10.10">
    <property type="entry name" value="Quinoprotein alcohol dehydrogenase-like superfamily"/>
    <property type="match status" value="2"/>
</dbReference>
<evidence type="ECO:0000256" key="4">
    <source>
        <dbReference type="ARBA" id="ARBA00022723"/>
    </source>
</evidence>
<feature type="domain" description="Cytochrome c" evidence="9">
    <location>
        <begin position="216"/>
        <end position="291"/>
    </location>
</feature>
<dbReference type="InterPro" id="IPR018391">
    <property type="entry name" value="PQQ_b-propeller_rpt"/>
</dbReference>
<dbReference type="Gene3D" id="1.10.760.10">
    <property type="entry name" value="Cytochrome c-like domain"/>
    <property type="match status" value="1"/>
</dbReference>
<dbReference type="Proteomes" id="UP000182248">
    <property type="component" value="Unassembled WGS sequence"/>
</dbReference>